<dbReference type="GO" id="GO:1990757">
    <property type="term" value="F:ubiquitin ligase activator activity"/>
    <property type="evidence" value="ECO:0007669"/>
    <property type="project" value="TreeGrafter"/>
</dbReference>
<dbReference type="PROSITE" id="PS50082">
    <property type="entry name" value="WD_REPEATS_2"/>
    <property type="match status" value="3"/>
</dbReference>
<evidence type="ECO:0000256" key="8">
    <source>
        <dbReference type="SAM" id="MobiDB-lite"/>
    </source>
</evidence>
<comment type="similarity">
    <text evidence="1">Belongs to the WD repeat CDC20/Fizzy family.</text>
</comment>
<evidence type="ECO:0000256" key="4">
    <source>
        <dbReference type="ARBA" id="ARBA00022737"/>
    </source>
</evidence>
<evidence type="ECO:0000256" key="3">
    <source>
        <dbReference type="ARBA" id="ARBA00022618"/>
    </source>
</evidence>
<evidence type="ECO:0000313" key="10">
    <source>
        <dbReference type="EMBL" id="VUG18593.1"/>
    </source>
</evidence>
<dbReference type="InterPro" id="IPR056150">
    <property type="entry name" value="WD40_CDC20-Fz"/>
</dbReference>
<keyword evidence="5" id="KW-0498">Mitosis</keyword>
<reference evidence="10 11" key="1">
    <citation type="submission" date="2019-07" db="EMBL/GenBank/DDBJ databases">
        <authorList>
            <person name="Friedrich A."/>
            <person name="Schacherer J."/>
        </authorList>
    </citation>
    <scope>NUCLEOTIDE SEQUENCE [LARGE SCALE GENOMIC DNA]</scope>
</reference>
<feature type="region of interest" description="Disordered" evidence="8">
    <location>
        <begin position="1"/>
        <end position="22"/>
    </location>
</feature>
<evidence type="ECO:0000259" key="9">
    <source>
        <dbReference type="Pfam" id="PF24807"/>
    </source>
</evidence>
<keyword evidence="2 7" id="KW-0853">WD repeat</keyword>
<dbReference type="PROSITE" id="PS50294">
    <property type="entry name" value="WD_REPEATS_REGION"/>
    <property type="match status" value="2"/>
</dbReference>
<organism evidence="10 11">
    <name type="scientific">Dekkera bruxellensis</name>
    <name type="common">Brettanomyces custersii</name>
    <dbReference type="NCBI Taxonomy" id="5007"/>
    <lineage>
        <taxon>Eukaryota</taxon>
        <taxon>Fungi</taxon>
        <taxon>Dikarya</taxon>
        <taxon>Ascomycota</taxon>
        <taxon>Saccharomycotina</taxon>
        <taxon>Pichiomycetes</taxon>
        <taxon>Pichiales</taxon>
        <taxon>Pichiaceae</taxon>
        <taxon>Brettanomyces</taxon>
    </lineage>
</organism>
<dbReference type="PROSITE" id="PS00678">
    <property type="entry name" value="WD_REPEATS_1"/>
    <property type="match status" value="2"/>
</dbReference>
<dbReference type="InterPro" id="IPR036322">
    <property type="entry name" value="WD40_repeat_dom_sf"/>
</dbReference>
<dbReference type="SMART" id="SM00320">
    <property type="entry name" value="WD40"/>
    <property type="match status" value="6"/>
</dbReference>
<dbReference type="InterPro" id="IPR001680">
    <property type="entry name" value="WD40_rpt"/>
</dbReference>
<sequence>MSNNKIPDQGRTPSPKRRHRTIFGNMSPNLINQSTNSIFTGKKLKSPDLKVVSSDWSSKHIPTSSESTLSSTNFQKLSQNINWERSGSNSTKGDAYRAFSLGSNLKSSNTTNRIYTHTKTFASRMKPRNKTGSKSRMSLDSHHLSFYFGSIDKEKCFGKDTRSELLNLSHHSHHRSHSEVFDTHSNGTSLRRSNTSEIFDRFIPSRHTTSGKLSLRKPKPKQSALPVDHIASQTSKIYQNTVAEACGLEVGERILQFRPAAPERTASSTSVVGNVAEQGIPASTVQMRLKKMPTCPQKVLDAPGFIDDFYLNLVTWSSSNVLAIALGDSVYCWNAETGNVVQLASCSTTVCSIRWSNDGFYLSIGLEDGSIEVWDFESCQKLRTMRGHDSRVAAQCWNQHVLTTGSRSGQLIQHDVRVQKHQIAELQGHTAEVCGIEWRPDGLQLATGGNDNIVNIWDARSTTPQFTKTAHSAAVKALAWCPTHASLLATGGGSACRKIHFWNTATGARVNTIDTQSQVSSLHWGYSNGVGMELAATHGFPNNDISVYAYPTLQKTGVVIDAHECRVLGSCLSPDRTTLATVAADENLKFWKMFDSIEDSRPENLTEKEINKVIR</sequence>
<evidence type="ECO:0000256" key="5">
    <source>
        <dbReference type="ARBA" id="ARBA00022776"/>
    </source>
</evidence>
<feature type="repeat" description="WD" evidence="7">
    <location>
        <begin position="426"/>
        <end position="467"/>
    </location>
</feature>
<dbReference type="PANTHER" id="PTHR19918:SF8">
    <property type="entry name" value="FI02843P"/>
    <property type="match status" value="1"/>
</dbReference>
<name>A0A7D9CYX1_DEKBR</name>
<accession>A0A7D9CYX1</accession>
<feature type="domain" description="CDC20/Fizzy WD40" evidence="9">
    <location>
        <begin position="300"/>
        <end position="591"/>
    </location>
</feature>
<dbReference type="SUPFAM" id="SSF50978">
    <property type="entry name" value="WD40 repeat-like"/>
    <property type="match status" value="1"/>
</dbReference>
<dbReference type="GO" id="GO:1905786">
    <property type="term" value="P:positive regulation of anaphase-promoting complex-dependent catabolic process"/>
    <property type="evidence" value="ECO:0007669"/>
    <property type="project" value="TreeGrafter"/>
</dbReference>
<dbReference type="AlphaFoldDB" id="A0A7D9CYX1"/>
<keyword evidence="11" id="KW-1185">Reference proteome</keyword>
<evidence type="ECO:0000313" key="11">
    <source>
        <dbReference type="Proteomes" id="UP000478008"/>
    </source>
</evidence>
<dbReference type="GO" id="GO:0051301">
    <property type="term" value="P:cell division"/>
    <property type="evidence" value="ECO:0007669"/>
    <property type="project" value="UniProtKB-KW"/>
</dbReference>
<protein>
    <submittedName>
        <fullName evidence="10">DEBR0S3_15346g1_1</fullName>
    </submittedName>
</protein>
<evidence type="ECO:0000256" key="1">
    <source>
        <dbReference type="ARBA" id="ARBA00006445"/>
    </source>
</evidence>
<dbReference type="Gene3D" id="2.130.10.10">
    <property type="entry name" value="YVTN repeat-like/Quinoprotein amine dehydrogenase"/>
    <property type="match status" value="1"/>
</dbReference>
<dbReference type="InterPro" id="IPR015943">
    <property type="entry name" value="WD40/YVTN_repeat-like_dom_sf"/>
</dbReference>
<feature type="repeat" description="WD" evidence="7">
    <location>
        <begin position="560"/>
        <end position="593"/>
    </location>
</feature>
<gene>
    <name evidence="10" type="primary">CDC20</name>
    <name evidence="10" type="ORF">DEBR0S3_15346G</name>
</gene>
<proteinExistence type="inferred from homology"/>
<dbReference type="Proteomes" id="UP000478008">
    <property type="component" value="Unassembled WGS sequence"/>
</dbReference>
<dbReference type="GO" id="GO:0010997">
    <property type="term" value="F:anaphase-promoting complex binding"/>
    <property type="evidence" value="ECO:0007669"/>
    <property type="project" value="InterPro"/>
</dbReference>
<dbReference type="GO" id="GO:0005680">
    <property type="term" value="C:anaphase-promoting complex"/>
    <property type="evidence" value="ECO:0007669"/>
    <property type="project" value="TreeGrafter"/>
</dbReference>
<keyword evidence="4" id="KW-0677">Repeat</keyword>
<dbReference type="Pfam" id="PF24807">
    <property type="entry name" value="WD40_CDC20-Fz"/>
    <property type="match status" value="1"/>
</dbReference>
<dbReference type="PANTHER" id="PTHR19918">
    <property type="entry name" value="CELL DIVISION CYCLE 20 CDC20 FIZZY -RELATED"/>
    <property type="match status" value="1"/>
</dbReference>
<evidence type="ECO:0000256" key="7">
    <source>
        <dbReference type="PROSITE-ProRule" id="PRU00221"/>
    </source>
</evidence>
<evidence type="ECO:0000256" key="2">
    <source>
        <dbReference type="ARBA" id="ARBA00022574"/>
    </source>
</evidence>
<dbReference type="EMBL" id="CABFWN010000003">
    <property type="protein sequence ID" value="VUG18593.1"/>
    <property type="molecule type" value="Genomic_DNA"/>
</dbReference>
<dbReference type="InterPro" id="IPR019775">
    <property type="entry name" value="WD40_repeat_CS"/>
</dbReference>
<dbReference type="GO" id="GO:0031145">
    <property type="term" value="P:anaphase-promoting complex-dependent catabolic process"/>
    <property type="evidence" value="ECO:0007669"/>
    <property type="project" value="TreeGrafter"/>
</dbReference>
<evidence type="ECO:0000256" key="6">
    <source>
        <dbReference type="ARBA" id="ARBA00023306"/>
    </source>
</evidence>
<dbReference type="InterPro" id="IPR033010">
    <property type="entry name" value="Cdc20/Fizzy"/>
</dbReference>
<keyword evidence="6" id="KW-0131">Cell cycle</keyword>
<keyword evidence="3" id="KW-0132">Cell division</keyword>
<feature type="repeat" description="WD" evidence="7">
    <location>
        <begin position="343"/>
        <end position="384"/>
    </location>
</feature>